<dbReference type="PANTHER" id="PTHR10996">
    <property type="entry name" value="2-HYDROXYACID DEHYDROGENASE-RELATED"/>
    <property type="match status" value="1"/>
</dbReference>
<proteinExistence type="predicted"/>
<protein>
    <submittedName>
        <fullName evidence="3">NAD(P)-dependent oxidoreductase</fullName>
    </submittedName>
</protein>
<dbReference type="RefSeq" id="WP_371747747.1">
    <property type="nucleotide sequence ID" value="NZ_JANFDG010000011.1"/>
</dbReference>
<feature type="domain" description="D-isomer specific 2-hydroxyacid dehydrogenase NAD-binding" evidence="2">
    <location>
        <begin position="156"/>
        <end position="305"/>
    </location>
</feature>
<keyword evidence="1" id="KW-0560">Oxidoreductase</keyword>
<accession>A0ABV7DI32</accession>
<dbReference type="Pfam" id="PF02826">
    <property type="entry name" value="2-Hacid_dh_C"/>
    <property type="match status" value="1"/>
</dbReference>
<name>A0ABV7DI32_9HYPH</name>
<keyword evidence="4" id="KW-1185">Reference proteome</keyword>
<reference evidence="4" key="1">
    <citation type="journal article" date="2019" name="Int. J. Syst. Evol. Microbiol.">
        <title>The Global Catalogue of Microorganisms (GCM) 10K type strain sequencing project: providing services to taxonomists for standard genome sequencing and annotation.</title>
        <authorList>
            <consortium name="The Broad Institute Genomics Platform"/>
            <consortium name="The Broad Institute Genome Sequencing Center for Infectious Disease"/>
            <person name="Wu L."/>
            <person name="Ma J."/>
        </authorList>
    </citation>
    <scope>NUCLEOTIDE SEQUENCE [LARGE SCALE GENOMIC DNA]</scope>
    <source>
        <strain evidence="4">KCTC 52677</strain>
    </source>
</reference>
<gene>
    <name evidence="3" type="ORF">ACFOHH_14375</name>
</gene>
<dbReference type="InterPro" id="IPR036291">
    <property type="entry name" value="NAD(P)-bd_dom_sf"/>
</dbReference>
<comment type="caution">
    <text evidence="3">The sequence shown here is derived from an EMBL/GenBank/DDBJ whole genome shotgun (WGS) entry which is preliminary data.</text>
</comment>
<evidence type="ECO:0000256" key="1">
    <source>
        <dbReference type="ARBA" id="ARBA00023002"/>
    </source>
</evidence>
<organism evidence="3 4">
    <name type="scientific">Shinella pollutisoli</name>
    <dbReference type="NCBI Taxonomy" id="2250594"/>
    <lineage>
        <taxon>Bacteria</taxon>
        <taxon>Pseudomonadati</taxon>
        <taxon>Pseudomonadota</taxon>
        <taxon>Alphaproteobacteria</taxon>
        <taxon>Hyphomicrobiales</taxon>
        <taxon>Rhizobiaceae</taxon>
        <taxon>Shinella</taxon>
    </lineage>
</organism>
<evidence type="ECO:0000313" key="4">
    <source>
        <dbReference type="Proteomes" id="UP001595377"/>
    </source>
</evidence>
<dbReference type="InterPro" id="IPR006140">
    <property type="entry name" value="D-isomer_DH_NAD-bd"/>
</dbReference>
<dbReference type="SUPFAM" id="SSF51735">
    <property type="entry name" value="NAD(P)-binding Rossmann-fold domains"/>
    <property type="match status" value="1"/>
</dbReference>
<dbReference type="EMBL" id="JBHRSP010000023">
    <property type="protein sequence ID" value="MFC3074293.1"/>
    <property type="molecule type" value="Genomic_DNA"/>
</dbReference>
<sequence>MTDRTTPKILIVDLVGLAPGPDGRPDHSAVKAHVEARGGVFHEGSARGLPAPAPGRPHFYYMPMLSTEAELLAEAQDGLYDAVIAAATFLPRGTRFDLGGVRIGAGTGNMGSESWGGGDGRGGIAPLMNTPGINARATAQMVMKALLRVRPDLPVEEMNALVAAGRFDTGRDLARFPTAKLEGRTFAVIGYGNIGREVAKLARAFGMRVRIHARPRHRKWIESEGFLYAGSPREAASGADALSVHIGLGPLGPDGHANAGLVGGDVLSALAEGAVLINYDRGELVDVAALGRALAEGRLAHAAIDADLFRDPASGALSGPMVPYLSLLPEHGARLSLLPHAAADTDHPTRVSGAIQAVDQILDAIGRRVVRNLKGDLPEGYTDAGATRPPGLGGMTAAGLEALRSDAGRLETLRAAARGFLSALDGLAESGAGTAGETLLLEGNRLATLLRTQDLEGPFLD</sequence>
<evidence type="ECO:0000259" key="2">
    <source>
        <dbReference type="Pfam" id="PF02826"/>
    </source>
</evidence>
<dbReference type="InterPro" id="IPR050223">
    <property type="entry name" value="D-isomer_2-hydroxyacid_DH"/>
</dbReference>
<evidence type="ECO:0000313" key="3">
    <source>
        <dbReference type="EMBL" id="MFC3074293.1"/>
    </source>
</evidence>
<dbReference type="Gene3D" id="3.40.50.720">
    <property type="entry name" value="NAD(P)-binding Rossmann-like Domain"/>
    <property type="match status" value="2"/>
</dbReference>
<dbReference type="Proteomes" id="UP001595377">
    <property type="component" value="Unassembled WGS sequence"/>
</dbReference>